<keyword evidence="5" id="KW-1133">Transmembrane helix</keyword>
<evidence type="ECO:0000256" key="5">
    <source>
        <dbReference type="SAM" id="Phobius"/>
    </source>
</evidence>
<evidence type="ECO:0000313" key="6">
    <source>
        <dbReference type="EMBL" id="MCD9644676.1"/>
    </source>
</evidence>
<dbReference type="PANTHER" id="PTHR48062">
    <property type="entry name" value="RECEPTOR-LIKE PROTEIN 14"/>
    <property type="match status" value="1"/>
</dbReference>
<protein>
    <submittedName>
        <fullName evidence="6">Uncharacterized protein</fullName>
    </submittedName>
</protein>
<evidence type="ECO:0000256" key="2">
    <source>
        <dbReference type="ARBA" id="ARBA00022614"/>
    </source>
</evidence>
<comment type="caution">
    <text evidence="6">The sequence shown here is derived from an EMBL/GenBank/DDBJ whole genome shotgun (WGS) entry which is preliminary data.</text>
</comment>
<organism evidence="6 7">
    <name type="scientific">Datura stramonium</name>
    <name type="common">Jimsonweed</name>
    <name type="synonym">Common thornapple</name>
    <dbReference type="NCBI Taxonomy" id="4076"/>
    <lineage>
        <taxon>Eukaryota</taxon>
        <taxon>Viridiplantae</taxon>
        <taxon>Streptophyta</taxon>
        <taxon>Embryophyta</taxon>
        <taxon>Tracheophyta</taxon>
        <taxon>Spermatophyta</taxon>
        <taxon>Magnoliopsida</taxon>
        <taxon>eudicotyledons</taxon>
        <taxon>Gunneridae</taxon>
        <taxon>Pentapetalae</taxon>
        <taxon>asterids</taxon>
        <taxon>lamiids</taxon>
        <taxon>Solanales</taxon>
        <taxon>Solanaceae</taxon>
        <taxon>Solanoideae</taxon>
        <taxon>Datureae</taxon>
        <taxon>Datura</taxon>
    </lineage>
</organism>
<reference evidence="6 7" key="1">
    <citation type="journal article" date="2021" name="BMC Genomics">
        <title>Datura genome reveals duplications of psychoactive alkaloid biosynthetic genes and high mutation rate following tissue culture.</title>
        <authorList>
            <person name="Rajewski A."/>
            <person name="Carter-House D."/>
            <person name="Stajich J."/>
            <person name="Litt A."/>
        </authorList>
    </citation>
    <scope>NUCLEOTIDE SEQUENCE [LARGE SCALE GENOMIC DNA]</scope>
    <source>
        <strain evidence="6">AR-01</strain>
    </source>
</reference>
<gene>
    <name evidence="6" type="ORF">HAX54_033086</name>
</gene>
<evidence type="ECO:0000313" key="7">
    <source>
        <dbReference type="Proteomes" id="UP000823775"/>
    </source>
</evidence>
<keyword evidence="2" id="KW-0433">Leucine-rich repeat</keyword>
<feature type="transmembrane region" description="Helical" evidence="5">
    <location>
        <begin position="337"/>
        <end position="355"/>
    </location>
</feature>
<evidence type="ECO:0000256" key="3">
    <source>
        <dbReference type="ARBA" id="ARBA00022737"/>
    </source>
</evidence>
<dbReference type="Gene3D" id="3.80.10.10">
    <property type="entry name" value="Ribonuclease Inhibitor"/>
    <property type="match status" value="3"/>
</dbReference>
<name>A0ABS8VD25_DATST</name>
<dbReference type="PANTHER" id="PTHR48062:SF4">
    <property type="entry name" value="RECEPTOR-LIKE PROTEIN 2-RELATED"/>
    <property type="match status" value="1"/>
</dbReference>
<keyword evidence="3" id="KW-0677">Repeat</keyword>
<evidence type="ECO:0000256" key="4">
    <source>
        <dbReference type="SAM" id="MobiDB-lite"/>
    </source>
</evidence>
<dbReference type="PROSITE" id="PS51450">
    <property type="entry name" value="LRR"/>
    <property type="match status" value="1"/>
</dbReference>
<proteinExistence type="inferred from homology"/>
<dbReference type="PRINTS" id="PR00019">
    <property type="entry name" value="LEURICHRPT"/>
</dbReference>
<keyword evidence="5" id="KW-0812">Transmembrane</keyword>
<dbReference type="Pfam" id="PF13855">
    <property type="entry name" value="LRR_8"/>
    <property type="match status" value="2"/>
</dbReference>
<dbReference type="EMBL" id="JACEIK010004223">
    <property type="protein sequence ID" value="MCD9644676.1"/>
    <property type="molecule type" value="Genomic_DNA"/>
</dbReference>
<dbReference type="InterPro" id="IPR003591">
    <property type="entry name" value="Leu-rich_rpt_typical-subtyp"/>
</dbReference>
<feature type="region of interest" description="Disordered" evidence="4">
    <location>
        <begin position="299"/>
        <end position="319"/>
    </location>
</feature>
<dbReference type="SUPFAM" id="SSF52058">
    <property type="entry name" value="L domain-like"/>
    <property type="match status" value="1"/>
</dbReference>
<sequence length="387" mass="44236">MLQKLADLDLSYNLLNGTIPCWVFSIPSLHLLKLHHNRFSGVADELKMNQALKDLDLSHNQLSGLVPRSLANLINLVRLDLSSNNITDDIGIEVLTTMQRLEHIGLSYNHLSWRTSIKGSKITLPSLEVLLFSSCELKDFPHFLRNLKTLWVLDLSNNKIHGPIPNWFSNMRWDSLSHLNISHNSLTGHLEHLHYYNLESLDLKFNLLQDPLPSSICNMSSLTFLDLSHNYFSDSIPSCLGSMSRLTVLDLRRNNFSGSLPSLCSRSTSYLRTIVLNGQIREVRDDRFNGRLKEPTCPPLSKECGTSDPSHVPQPLESEEEEDESFSFSGFTWESVVIGYSFGLVVGTVVWSLMFNAGKPKWFVECFEGIFPKKMRRPKKRYRRRQT</sequence>
<dbReference type="Proteomes" id="UP000823775">
    <property type="component" value="Unassembled WGS sequence"/>
</dbReference>
<keyword evidence="5" id="KW-0472">Membrane</keyword>
<dbReference type="InterPro" id="IPR032675">
    <property type="entry name" value="LRR_dom_sf"/>
</dbReference>
<dbReference type="InterPro" id="IPR001611">
    <property type="entry name" value="Leu-rich_rpt"/>
</dbReference>
<dbReference type="Pfam" id="PF00560">
    <property type="entry name" value="LRR_1"/>
    <property type="match status" value="1"/>
</dbReference>
<accession>A0ABS8VD25</accession>
<comment type="similarity">
    <text evidence="1">Belongs to the RLP family.</text>
</comment>
<dbReference type="InterPro" id="IPR051502">
    <property type="entry name" value="RLP_Defense_Trigger"/>
</dbReference>
<dbReference type="SMART" id="SM00369">
    <property type="entry name" value="LRR_TYP"/>
    <property type="match status" value="7"/>
</dbReference>
<keyword evidence="7" id="KW-1185">Reference proteome</keyword>
<evidence type="ECO:0000256" key="1">
    <source>
        <dbReference type="ARBA" id="ARBA00009592"/>
    </source>
</evidence>